<evidence type="ECO:0008006" key="3">
    <source>
        <dbReference type="Google" id="ProtNLM"/>
    </source>
</evidence>
<dbReference type="PROSITE" id="PS51257">
    <property type="entry name" value="PROKAR_LIPOPROTEIN"/>
    <property type="match status" value="1"/>
</dbReference>
<accession>A0A397JKA0</accession>
<dbReference type="OrthoDB" id="2013972at2759"/>
<dbReference type="SUPFAM" id="SSF53335">
    <property type="entry name" value="S-adenosyl-L-methionine-dependent methyltransferases"/>
    <property type="match status" value="1"/>
</dbReference>
<comment type="caution">
    <text evidence="1">The sequence shown here is derived from an EMBL/GenBank/DDBJ whole genome shotgun (WGS) entry which is preliminary data.</text>
</comment>
<dbReference type="AlphaFoldDB" id="A0A397JKA0"/>
<reference evidence="1 2" key="1">
    <citation type="submission" date="2018-08" db="EMBL/GenBank/DDBJ databases">
        <title>Genome and evolution of the arbuscular mycorrhizal fungus Diversispora epigaea (formerly Glomus versiforme) and its bacterial endosymbionts.</title>
        <authorList>
            <person name="Sun X."/>
            <person name="Fei Z."/>
            <person name="Harrison M."/>
        </authorList>
    </citation>
    <scope>NUCLEOTIDE SEQUENCE [LARGE SCALE GENOMIC DNA]</scope>
    <source>
        <strain evidence="1 2">IT104</strain>
    </source>
</reference>
<proteinExistence type="predicted"/>
<dbReference type="Proteomes" id="UP000266861">
    <property type="component" value="Unassembled WGS sequence"/>
</dbReference>
<organism evidence="1 2">
    <name type="scientific">Diversispora epigaea</name>
    <dbReference type="NCBI Taxonomy" id="1348612"/>
    <lineage>
        <taxon>Eukaryota</taxon>
        <taxon>Fungi</taxon>
        <taxon>Fungi incertae sedis</taxon>
        <taxon>Mucoromycota</taxon>
        <taxon>Glomeromycotina</taxon>
        <taxon>Glomeromycetes</taxon>
        <taxon>Diversisporales</taxon>
        <taxon>Diversisporaceae</taxon>
        <taxon>Diversispora</taxon>
    </lineage>
</organism>
<protein>
    <recommendedName>
        <fullName evidence="3">Methyltransferase type 11 domain-containing protein</fullName>
    </recommendedName>
</protein>
<gene>
    <name evidence="1" type="ORF">Glove_21g369</name>
</gene>
<name>A0A397JKA0_9GLOM</name>
<dbReference type="EMBL" id="PQFF01000019">
    <property type="protein sequence ID" value="RHZ88799.1"/>
    <property type="molecule type" value="Genomic_DNA"/>
</dbReference>
<dbReference type="InterPro" id="IPR029063">
    <property type="entry name" value="SAM-dependent_MTases_sf"/>
</dbReference>
<dbReference type="Gene3D" id="3.40.50.150">
    <property type="entry name" value="Vaccinia Virus protein VP39"/>
    <property type="match status" value="1"/>
</dbReference>
<sequence>MSSSRYWELVYWIWPQNILNLHLLVSTFLACSHQPSEIKPNNTNFILADVRNNLPFESNYFDYIHLECIRILKPGGWIEFQEIQHSMNNPVQKKFSTLALDWIPNITNINEISKQVPLGWGGKLVEEYEESFSVLKFYIAEPIAKIHNRPMEEINELINNMRLEMSEYKSSHVFIRNFGQRNILKIMK</sequence>
<evidence type="ECO:0000313" key="2">
    <source>
        <dbReference type="Proteomes" id="UP000266861"/>
    </source>
</evidence>
<keyword evidence="2" id="KW-1185">Reference proteome</keyword>
<evidence type="ECO:0000313" key="1">
    <source>
        <dbReference type="EMBL" id="RHZ88799.1"/>
    </source>
</evidence>